<dbReference type="Proteomes" id="UP001515480">
    <property type="component" value="Unassembled WGS sequence"/>
</dbReference>
<dbReference type="InterPro" id="IPR002656">
    <property type="entry name" value="Acyl_transf_3_dom"/>
</dbReference>
<gene>
    <name evidence="3" type="ORF">AB1Y20_010340</name>
</gene>
<comment type="caution">
    <text evidence="3">The sequence shown here is derived from an EMBL/GenBank/DDBJ whole genome shotgun (WGS) entry which is preliminary data.</text>
</comment>
<organism evidence="3 4">
    <name type="scientific">Prymnesium parvum</name>
    <name type="common">Toxic golden alga</name>
    <dbReference type="NCBI Taxonomy" id="97485"/>
    <lineage>
        <taxon>Eukaryota</taxon>
        <taxon>Haptista</taxon>
        <taxon>Haptophyta</taxon>
        <taxon>Prymnesiophyceae</taxon>
        <taxon>Prymnesiales</taxon>
        <taxon>Prymnesiaceae</taxon>
        <taxon>Prymnesium</taxon>
    </lineage>
</organism>
<feature type="domain" description="Acyltransferase 3" evidence="2">
    <location>
        <begin position="28"/>
        <end position="290"/>
    </location>
</feature>
<evidence type="ECO:0000313" key="3">
    <source>
        <dbReference type="EMBL" id="KAL1529020.1"/>
    </source>
</evidence>
<dbReference type="Pfam" id="PF01757">
    <property type="entry name" value="Acyl_transf_3"/>
    <property type="match status" value="1"/>
</dbReference>
<sequence length="356" mass="36968">MAEEAPLLAAPAPPLAPPSAASPAGRNLSIDLLKAGAIIVVVLEHASRPNLFLGVSLFPSERFIGNLSGACTPIFLFSSAYLAAARPLPCATLARALRRLLLPYVIAELLTRASLPSLLQLLCFTSRGIHYYVALAVGCALCLPLLSRLASHAWTVAAAALCLRLAAARLPLPLELAFRLPSFGLWAFAAGFAARVSPPRPALLPLLLPPLLLWLYDLPYRCPAAPAALALHDAAGLAAALALALGATARPPPAALGAHPLVRALSSHSYTVYLYHISLIEAHSRLLLAPRGVSDASEALLPWVPMRFALGMGGGMGVALLGVAIFGSWARDLLGAGAEKAEDGEAAARGAEEAEG</sequence>
<protein>
    <recommendedName>
        <fullName evidence="2">Acyltransferase 3 domain-containing protein</fullName>
    </recommendedName>
</protein>
<proteinExistence type="predicted"/>
<dbReference type="AlphaFoldDB" id="A0AB34K441"/>
<evidence type="ECO:0000313" key="4">
    <source>
        <dbReference type="Proteomes" id="UP001515480"/>
    </source>
</evidence>
<keyword evidence="1" id="KW-0472">Membrane</keyword>
<name>A0AB34K441_PRYPA</name>
<evidence type="ECO:0000259" key="2">
    <source>
        <dbReference type="Pfam" id="PF01757"/>
    </source>
</evidence>
<accession>A0AB34K441</accession>
<keyword evidence="1" id="KW-1133">Transmembrane helix</keyword>
<reference evidence="3 4" key="1">
    <citation type="journal article" date="2024" name="Science">
        <title>Giant polyketide synthase enzymes in the biosynthesis of giant marine polyether toxins.</title>
        <authorList>
            <person name="Fallon T.R."/>
            <person name="Shende V.V."/>
            <person name="Wierzbicki I.H."/>
            <person name="Pendleton A.L."/>
            <person name="Watervoot N.F."/>
            <person name="Auber R.P."/>
            <person name="Gonzalez D.J."/>
            <person name="Wisecaver J.H."/>
            <person name="Moore B.S."/>
        </authorList>
    </citation>
    <scope>NUCLEOTIDE SEQUENCE [LARGE SCALE GENOMIC DNA]</scope>
    <source>
        <strain evidence="3 4">12B1</strain>
    </source>
</reference>
<dbReference type="EMBL" id="JBGBPQ010000002">
    <property type="protein sequence ID" value="KAL1529020.1"/>
    <property type="molecule type" value="Genomic_DNA"/>
</dbReference>
<evidence type="ECO:0000256" key="1">
    <source>
        <dbReference type="SAM" id="Phobius"/>
    </source>
</evidence>
<dbReference type="GO" id="GO:0016747">
    <property type="term" value="F:acyltransferase activity, transferring groups other than amino-acyl groups"/>
    <property type="evidence" value="ECO:0007669"/>
    <property type="project" value="InterPro"/>
</dbReference>
<keyword evidence="4" id="KW-1185">Reference proteome</keyword>
<keyword evidence="1" id="KW-0812">Transmembrane</keyword>
<feature type="transmembrane region" description="Helical" evidence="1">
    <location>
        <begin position="308"/>
        <end position="330"/>
    </location>
</feature>